<dbReference type="OrthoDB" id="5952997at2759"/>
<feature type="region of interest" description="Disordered" evidence="1">
    <location>
        <begin position="68"/>
        <end position="91"/>
    </location>
</feature>
<dbReference type="EMBL" id="RCHS01003769">
    <property type="protein sequence ID" value="RMX39874.1"/>
    <property type="molecule type" value="Genomic_DNA"/>
</dbReference>
<organism evidence="2 3">
    <name type="scientific">Pocillopora damicornis</name>
    <name type="common">Cauliflower coral</name>
    <name type="synonym">Millepora damicornis</name>
    <dbReference type="NCBI Taxonomy" id="46731"/>
    <lineage>
        <taxon>Eukaryota</taxon>
        <taxon>Metazoa</taxon>
        <taxon>Cnidaria</taxon>
        <taxon>Anthozoa</taxon>
        <taxon>Hexacorallia</taxon>
        <taxon>Scleractinia</taxon>
        <taxon>Astrocoeniina</taxon>
        <taxon>Pocilloporidae</taxon>
        <taxon>Pocillopora</taxon>
    </lineage>
</organism>
<dbReference type="Proteomes" id="UP000275408">
    <property type="component" value="Unassembled WGS sequence"/>
</dbReference>
<evidence type="ECO:0000313" key="2">
    <source>
        <dbReference type="EMBL" id="RMX39874.1"/>
    </source>
</evidence>
<keyword evidence="3" id="KW-1185">Reference proteome</keyword>
<proteinExistence type="predicted"/>
<evidence type="ECO:0000256" key="1">
    <source>
        <dbReference type="SAM" id="MobiDB-lite"/>
    </source>
</evidence>
<accession>A0A3M6TF79</accession>
<comment type="caution">
    <text evidence="2">The sequence shown here is derived from an EMBL/GenBank/DDBJ whole genome shotgun (WGS) entry which is preliminary data.</text>
</comment>
<dbReference type="AlphaFoldDB" id="A0A3M6TF79"/>
<name>A0A3M6TF79_POCDA</name>
<sequence>MCPTEDKRVEQEQFVQSAVKKQQRNKRKREPDMFVAAVLECTVRRICSEVCSSYFCVCSSSKKKRKLSISRESNETDTTDLIPDGGDSTSEIQNNSLYELQEIITMSDKPQSTASEDSQLEEFLQSLTTELRNLPTFEDVNELLREIEGDSSHLDVLGDEIESLLNTSSDPFYPGLLEVLFP</sequence>
<reference evidence="2 3" key="1">
    <citation type="journal article" date="2018" name="Sci. Rep.">
        <title>Comparative analysis of the Pocillopora damicornis genome highlights role of immune system in coral evolution.</title>
        <authorList>
            <person name="Cunning R."/>
            <person name="Bay R.A."/>
            <person name="Gillette P."/>
            <person name="Baker A.C."/>
            <person name="Traylor-Knowles N."/>
        </authorList>
    </citation>
    <scope>NUCLEOTIDE SEQUENCE [LARGE SCALE GENOMIC DNA]</scope>
    <source>
        <strain evidence="2">RSMAS</strain>
        <tissue evidence="2">Whole animal</tissue>
    </source>
</reference>
<evidence type="ECO:0000313" key="3">
    <source>
        <dbReference type="Proteomes" id="UP000275408"/>
    </source>
</evidence>
<protein>
    <submittedName>
        <fullName evidence="2">Uncharacterized protein</fullName>
    </submittedName>
</protein>
<gene>
    <name evidence="2" type="ORF">pdam_00013449</name>
</gene>